<reference evidence="12 13" key="1">
    <citation type="submission" date="2015-07" db="EMBL/GenBank/DDBJ databases">
        <title>Whole genome sequencing of Bosea vaviloviae isolated from cave pool.</title>
        <authorList>
            <person name="Tan N.E.H."/>
            <person name="Lee Y.P."/>
            <person name="Gan H.M."/>
            <person name="Barton H."/>
            <person name="Savka M.A."/>
        </authorList>
    </citation>
    <scope>NUCLEOTIDE SEQUENCE [LARGE SCALE GENOMIC DNA]</scope>
    <source>
        <strain evidence="12 13">SD260</strain>
    </source>
</reference>
<dbReference type="Gene3D" id="3.40.50.2000">
    <property type="entry name" value="Glycogen Phosphorylase B"/>
    <property type="match status" value="1"/>
</dbReference>
<comment type="function">
    <text evidence="1 10">Involved in lipopolysaccharide (LPS) biosynthesis. Catalyzes the transfer of 3-deoxy-D-manno-octulosonate (Kdo) residue(s) from CMP-Kdo to lipid IV(A), the tetraacyldisaccharide-1,4'-bisphosphate precursor of lipid A.</text>
</comment>
<dbReference type="FunFam" id="3.40.50.11720:FF:000001">
    <property type="entry name" value="3-deoxy-D-manno-octulosonic acid transferase"/>
    <property type="match status" value="1"/>
</dbReference>
<organism evidence="12 13">
    <name type="scientific">Bosea vaviloviae</name>
    <dbReference type="NCBI Taxonomy" id="1526658"/>
    <lineage>
        <taxon>Bacteria</taxon>
        <taxon>Pseudomonadati</taxon>
        <taxon>Pseudomonadota</taxon>
        <taxon>Alphaproteobacteria</taxon>
        <taxon>Hyphomicrobiales</taxon>
        <taxon>Boseaceae</taxon>
        <taxon>Bosea</taxon>
    </lineage>
</organism>
<proteinExistence type="inferred from homology"/>
<dbReference type="PANTHER" id="PTHR42755">
    <property type="entry name" value="3-DEOXY-MANNO-OCTULOSONATE CYTIDYLYLTRANSFERASE"/>
    <property type="match status" value="1"/>
</dbReference>
<dbReference type="EMBL" id="LGSZ01000010">
    <property type="protein sequence ID" value="KPH82825.1"/>
    <property type="molecule type" value="Genomic_DNA"/>
</dbReference>
<evidence type="ECO:0000256" key="9">
    <source>
        <dbReference type="PIRSR" id="PIRSR639901-2"/>
    </source>
</evidence>
<dbReference type="Pfam" id="PF04413">
    <property type="entry name" value="Glycos_transf_N"/>
    <property type="match status" value="1"/>
</dbReference>
<dbReference type="AlphaFoldDB" id="A0A0N1F8G3"/>
<evidence type="ECO:0000256" key="5">
    <source>
        <dbReference type="ARBA" id="ARBA00022679"/>
    </source>
</evidence>
<keyword evidence="5 10" id="KW-0808">Transferase</keyword>
<evidence type="ECO:0000313" key="12">
    <source>
        <dbReference type="EMBL" id="KPH82825.1"/>
    </source>
</evidence>
<evidence type="ECO:0000256" key="10">
    <source>
        <dbReference type="RuleBase" id="RU365103"/>
    </source>
</evidence>
<dbReference type="RefSeq" id="WP_054207345.1">
    <property type="nucleotide sequence ID" value="NZ_LGSZ01000010.1"/>
</dbReference>
<dbReference type="PATRIC" id="fig|1526658.3.peg.1824"/>
<feature type="site" description="Transition state stabilizer" evidence="9">
    <location>
        <position position="210"/>
    </location>
</feature>
<dbReference type="InterPro" id="IPR038107">
    <property type="entry name" value="Glycos_transf_N_sf"/>
</dbReference>
<evidence type="ECO:0000256" key="1">
    <source>
        <dbReference type="ARBA" id="ARBA00003394"/>
    </source>
</evidence>
<evidence type="ECO:0000256" key="6">
    <source>
        <dbReference type="ARBA" id="ARBA00031445"/>
    </source>
</evidence>
<accession>A0A0N1F8G3</accession>
<dbReference type="GO" id="GO:0009244">
    <property type="term" value="P:lipopolysaccharide core region biosynthetic process"/>
    <property type="evidence" value="ECO:0007669"/>
    <property type="project" value="UniProtKB-UniRule"/>
</dbReference>
<evidence type="ECO:0000256" key="7">
    <source>
        <dbReference type="ARBA" id="ARBA00049183"/>
    </source>
</evidence>
<feature type="active site" description="Proton acceptor" evidence="8">
    <location>
        <position position="66"/>
    </location>
</feature>
<dbReference type="SUPFAM" id="SSF53756">
    <property type="entry name" value="UDP-Glycosyltransferase/glycogen phosphorylase"/>
    <property type="match status" value="1"/>
</dbReference>
<evidence type="ECO:0000256" key="4">
    <source>
        <dbReference type="ARBA" id="ARBA00019077"/>
    </source>
</evidence>
<dbReference type="UniPathway" id="UPA00958"/>
<comment type="subcellular location">
    <subcellularLocation>
        <location evidence="10">Cell membrane</location>
    </subcellularLocation>
</comment>
<comment type="similarity">
    <text evidence="10">Belongs to the glycosyltransferase group 1 family.</text>
</comment>
<protein>
    <recommendedName>
        <fullName evidence="4 10">3-deoxy-D-manno-octulosonic acid transferase</fullName>
        <shortName evidence="10">Kdo transferase</shortName>
        <ecNumber evidence="3 10">2.4.99.12</ecNumber>
    </recommendedName>
    <alternativeName>
        <fullName evidence="6 10">Lipid IV(A) 3-deoxy-D-manno-octulosonic acid transferase</fullName>
    </alternativeName>
</protein>
<feature type="site" description="Transition state stabilizer" evidence="9">
    <location>
        <position position="134"/>
    </location>
</feature>
<comment type="pathway">
    <text evidence="2 10">Bacterial outer membrane biogenesis; LPS core biosynthesis.</text>
</comment>
<dbReference type="EC" id="2.4.99.12" evidence="3 10"/>
<dbReference type="GO" id="GO:0043842">
    <property type="term" value="F:Kdo transferase activity"/>
    <property type="evidence" value="ECO:0007669"/>
    <property type="project" value="UniProtKB-EC"/>
</dbReference>
<feature type="domain" description="3-deoxy-D-manno-octulosonic-acid transferase N-terminal" evidence="11">
    <location>
        <begin position="39"/>
        <end position="213"/>
    </location>
</feature>
<keyword evidence="10" id="KW-1003">Cell membrane</keyword>
<evidence type="ECO:0000256" key="3">
    <source>
        <dbReference type="ARBA" id="ARBA00012621"/>
    </source>
</evidence>
<name>A0A0N1F8G3_9HYPH</name>
<evidence type="ECO:0000256" key="2">
    <source>
        <dbReference type="ARBA" id="ARBA00004713"/>
    </source>
</evidence>
<dbReference type="OrthoDB" id="9789797at2"/>
<dbReference type="Gene3D" id="3.40.50.11720">
    <property type="entry name" value="3-Deoxy-D-manno-octulosonic-acid transferase, N-terminal domain"/>
    <property type="match status" value="1"/>
</dbReference>
<evidence type="ECO:0000259" key="11">
    <source>
        <dbReference type="Pfam" id="PF04413"/>
    </source>
</evidence>
<dbReference type="InterPro" id="IPR039901">
    <property type="entry name" value="Kdotransferase"/>
</dbReference>
<comment type="caution">
    <text evidence="12">The sequence shown here is derived from an EMBL/GenBank/DDBJ whole genome shotgun (WGS) entry which is preliminary data.</text>
</comment>
<dbReference type="GO" id="GO:0005886">
    <property type="term" value="C:plasma membrane"/>
    <property type="evidence" value="ECO:0007669"/>
    <property type="project" value="UniProtKB-SubCell"/>
</dbReference>
<keyword evidence="10" id="KW-0448">Lipopolysaccharide biosynthesis</keyword>
<dbReference type="InterPro" id="IPR007507">
    <property type="entry name" value="Glycos_transf_N"/>
</dbReference>
<dbReference type="GO" id="GO:0009245">
    <property type="term" value="P:lipid A biosynthetic process"/>
    <property type="evidence" value="ECO:0007669"/>
    <property type="project" value="TreeGrafter"/>
</dbReference>
<sequence>MTGKGAILTGYRMLTAVLEPAAAGLLVWRRRRGKEDPTRLAERRGYPGVRRPNRSLVWLHGASVGETVTLLPLVAKLQKRGLTVLVTSGTVTSAKLLAARLPAGVIHQYLPLDVPRYMRRFLDYWRPELGLICESEIWPNLLIEARRREVPLVLVNARMSERSFARWYKAPRTSRYLLACFESCLAQSQGDAERLAQLGAPRVSVAGNLKFDVPAPPADADTLAILDGLTTGRPVWVAASTHPGEEEQVIAAHLGIRSYLPKLLTIIAPRHPQRGVEIEALAQANGIAVSRRGAGQMPERDVELYIADTVGELGLLYRLSQVAYLGGSLVPMIGGHNPIEPAKLGCALLHGPFVHNNADIFAAFDGDGGAREVADAQGLAGAVHRWLSDPASARQAARAAAQTSAQLGGALNRTMQALEPLLMRMALGQRDASS</sequence>
<comment type="catalytic activity">
    <reaction evidence="7 10">
        <text>lipid IVA (E. coli) + CMP-3-deoxy-beta-D-manno-octulosonate = alpha-Kdo-(2-&gt;6)-lipid IVA (E. coli) + CMP + H(+)</text>
        <dbReference type="Rhea" id="RHEA:28066"/>
        <dbReference type="ChEBI" id="CHEBI:15378"/>
        <dbReference type="ChEBI" id="CHEBI:58603"/>
        <dbReference type="ChEBI" id="CHEBI:60364"/>
        <dbReference type="ChEBI" id="CHEBI:60377"/>
        <dbReference type="ChEBI" id="CHEBI:85987"/>
        <dbReference type="EC" id="2.4.99.12"/>
    </reaction>
</comment>
<evidence type="ECO:0000256" key="8">
    <source>
        <dbReference type="PIRSR" id="PIRSR639901-1"/>
    </source>
</evidence>
<keyword evidence="10" id="KW-0472">Membrane</keyword>
<keyword evidence="13" id="KW-1185">Reference proteome</keyword>
<gene>
    <name evidence="12" type="ORF">AE618_01815</name>
</gene>
<dbReference type="PANTHER" id="PTHR42755:SF1">
    <property type="entry name" value="3-DEOXY-D-MANNO-OCTULOSONIC ACID TRANSFERASE, MITOCHONDRIAL-RELATED"/>
    <property type="match status" value="1"/>
</dbReference>
<dbReference type="Proteomes" id="UP000037822">
    <property type="component" value="Unassembled WGS sequence"/>
</dbReference>
<evidence type="ECO:0000313" key="13">
    <source>
        <dbReference type="Proteomes" id="UP000037822"/>
    </source>
</evidence>